<gene>
    <name evidence="11" type="ORF">JI62_16310</name>
</gene>
<dbReference type="Gene3D" id="3.30.310.50">
    <property type="entry name" value="Alpha-D-phosphohexomutase, C-terminal domain"/>
    <property type="match status" value="1"/>
</dbReference>
<dbReference type="GO" id="GO:0009252">
    <property type="term" value="P:peptidoglycan biosynthetic process"/>
    <property type="evidence" value="ECO:0007669"/>
    <property type="project" value="TreeGrafter"/>
</dbReference>
<feature type="domain" description="Alpha-D-phosphohexomutase alpha/beta/alpha" evidence="9">
    <location>
        <begin position="163"/>
        <end position="260"/>
    </location>
</feature>
<comment type="cofactor">
    <cofactor evidence="1">
        <name>Mg(2+)</name>
        <dbReference type="ChEBI" id="CHEBI:18420"/>
    </cofactor>
</comment>
<dbReference type="InterPro" id="IPR005843">
    <property type="entry name" value="A-D-PHexomutase_C"/>
</dbReference>
<keyword evidence="12" id="KW-1185">Reference proteome</keyword>
<feature type="domain" description="Alpha-D-phosphohexomutase C-terminal" evidence="7">
    <location>
        <begin position="405"/>
        <end position="466"/>
    </location>
</feature>
<dbReference type="GO" id="GO:0008966">
    <property type="term" value="F:phosphoglucosamine mutase activity"/>
    <property type="evidence" value="ECO:0007669"/>
    <property type="project" value="TreeGrafter"/>
</dbReference>
<evidence type="ECO:0000256" key="5">
    <source>
        <dbReference type="ARBA" id="ARBA00022842"/>
    </source>
</evidence>
<evidence type="ECO:0000313" key="11">
    <source>
        <dbReference type="EMBL" id="OWV29162.1"/>
    </source>
</evidence>
<dbReference type="AlphaFoldDB" id="A0A246RYB5"/>
<dbReference type="Pfam" id="PF02878">
    <property type="entry name" value="PGM_PMM_I"/>
    <property type="match status" value="1"/>
</dbReference>
<dbReference type="InterPro" id="IPR005845">
    <property type="entry name" value="A-D-PHexomutase_a/b/a-II"/>
</dbReference>
<sequence length="478" mass="50775">MLSSVRSTTAIIQDSGIAFGTSGARGLVEQFTDEVCAAFTVAFITAMRTSFPVERIALGMDRRPSSPAMAAACTSAAHALGVKVDDYGVLPTPALALKAMADGVPCIMITGSHIPFDRNGIKFYRPDGEITKTDELAILNAEAGMPTLPAPARSEVSEAANKAYSQRFTAWFPGEPLKGWRVGLYQHSAAGRDLNAHILSELGADVVVLGRSEAFVPVDTEAVSDEDQAQGRAWANQHQLQALFSTDGDGDRPLLGDETGTWQRGDIVGLLCARALGIEALAVPVSCNTAIEACGAFQQVERTRIGSPYVLDSMAKLSERFARVAGFEANGGFLLGSRLESEGRQLAALPTRDALLPALTLMVMAAQRGVSLSRLIADLPARYTASDRLKGFATEKSHALLTEWQASPELMQQTLGLESRISSVNSTDGLRATLENGDIVHLRPSGNAPELRCYSESASQAEASALVKLSLAALVKLN</sequence>
<comment type="caution">
    <text evidence="11">The sequence shown here is derived from an EMBL/GenBank/DDBJ whole genome shotgun (WGS) entry which is preliminary data.</text>
</comment>
<dbReference type="InterPro" id="IPR050060">
    <property type="entry name" value="Phosphoglucosamine_mutase"/>
</dbReference>
<reference evidence="11 12" key="1">
    <citation type="submission" date="2014-08" db="EMBL/GenBank/DDBJ databases">
        <title>Draft genome sequence of a novel L-asparaginase producing marine bacterium, Halomonas campaniensis.</title>
        <authorList>
            <person name="Sundarakrishnan B."/>
            <person name="Moushumi Priya A."/>
            <person name="Raman G."/>
            <person name="Sakthivel N."/>
            <person name="Park S."/>
            <person name="Jayachandran S."/>
        </authorList>
    </citation>
    <scope>NUCLEOTIDE SEQUENCE [LARGE SCALE GENOMIC DNA]</scope>
    <source>
        <strain evidence="11 12">SK03</strain>
    </source>
</reference>
<dbReference type="GO" id="GO:0004615">
    <property type="term" value="F:phosphomannomutase activity"/>
    <property type="evidence" value="ECO:0007669"/>
    <property type="project" value="TreeGrafter"/>
</dbReference>
<dbReference type="RefSeq" id="WP_240513270.1">
    <property type="nucleotide sequence ID" value="NZ_JPUA01000034.1"/>
</dbReference>
<evidence type="ECO:0000259" key="10">
    <source>
        <dbReference type="Pfam" id="PF02880"/>
    </source>
</evidence>
<evidence type="ECO:0000256" key="6">
    <source>
        <dbReference type="ARBA" id="ARBA00023235"/>
    </source>
</evidence>
<dbReference type="GO" id="GO:0006048">
    <property type="term" value="P:UDP-N-acetylglucosamine biosynthetic process"/>
    <property type="evidence" value="ECO:0007669"/>
    <property type="project" value="TreeGrafter"/>
</dbReference>
<dbReference type="GO" id="GO:0005975">
    <property type="term" value="P:carbohydrate metabolic process"/>
    <property type="evidence" value="ECO:0007669"/>
    <property type="project" value="InterPro"/>
</dbReference>
<dbReference type="Pfam" id="PF02880">
    <property type="entry name" value="PGM_PMM_III"/>
    <property type="match status" value="1"/>
</dbReference>
<dbReference type="GO" id="GO:0046872">
    <property type="term" value="F:metal ion binding"/>
    <property type="evidence" value="ECO:0007669"/>
    <property type="project" value="UniProtKB-KW"/>
</dbReference>
<dbReference type="EMBL" id="JPUA01000034">
    <property type="protein sequence ID" value="OWV29162.1"/>
    <property type="molecule type" value="Genomic_DNA"/>
</dbReference>
<dbReference type="GO" id="GO:0005829">
    <property type="term" value="C:cytosol"/>
    <property type="evidence" value="ECO:0007669"/>
    <property type="project" value="TreeGrafter"/>
</dbReference>
<dbReference type="InterPro" id="IPR005844">
    <property type="entry name" value="A-D-PHexomutase_a/b/a-I"/>
</dbReference>
<dbReference type="InterPro" id="IPR016055">
    <property type="entry name" value="A-D-PHexomutase_a/b/a-I/II/III"/>
</dbReference>
<keyword evidence="6" id="KW-0413">Isomerase</keyword>
<proteinExistence type="inferred from homology"/>
<dbReference type="InterPro" id="IPR005846">
    <property type="entry name" value="A-D-PHexomutase_a/b/a-III"/>
</dbReference>
<keyword evidence="5" id="KW-0460">Magnesium</keyword>
<keyword evidence="4" id="KW-0479">Metal-binding</keyword>
<name>A0A246RYB5_9GAMM</name>
<feature type="domain" description="Alpha-D-phosphohexomutase alpha/beta/alpha" evidence="10">
    <location>
        <begin position="265"/>
        <end position="383"/>
    </location>
</feature>
<dbReference type="CDD" id="cd03088">
    <property type="entry name" value="ManB"/>
    <property type="match status" value="1"/>
</dbReference>
<evidence type="ECO:0000256" key="3">
    <source>
        <dbReference type="ARBA" id="ARBA00022553"/>
    </source>
</evidence>
<evidence type="ECO:0000313" key="12">
    <source>
        <dbReference type="Proteomes" id="UP000197334"/>
    </source>
</evidence>
<comment type="similarity">
    <text evidence="2">Belongs to the phosphohexose mutase family.</text>
</comment>
<dbReference type="Pfam" id="PF00408">
    <property type="entry name" value="PGM_PMM_IV"/>
    <property type="match status" value="1"/>
</dbReference>
<evidence type="ECO:0000259" key="8">
    <source>
        <dbReference type="Pfam" id="PF02878"/>
    </source>
</evidence>
<dbReference type="Gene3D" id="3.40.120.10">
    <property type="entry name" value="Alpha-D-Glucose-1,6-Bisphosphate, subunit A, domain 3"/>
    <property type="match status" value="3"/>
</dbReference>
<organism evidence="11 12">
    <name type="scientific">Halomonas campaniensis</name>
    <dbReference type="NCBI Taxonomy" id="213554"/>
    <lineage>
        <taxon>Bacteria</taxon>
        <taxon>Pseudomonadati</taxon>
        <taxon>Pseudomonadota</taxon>
        <taxon>Gammaproteobacteria</taxon>
        <taxon>Oceanospirillales</taxon>
        <taxon>Halomonadaceae</taxon>
        <taxon>Halomonas</taxon>
    </lineage>
</organism>
<dbReference type="PANTHER" id="PTHR42946">
    <property type="entry name" value="PHOSPHOHEXOSE MUTASE"/>
    <property type="match status" value="1"/>
</dbReference>
<dbReference type="Proteomes" id="UP000197334">
    <property type="component" value="Unassembled WGS sequence"/>
</dbReference>
<evidence type="ECO:0000256" key="4">
    <source>
        <dbReference type="ARBA" id="ARBA00022723"/>
    </source>
</evidence>
<protein>
    <submittedName>
        <fullName evidence="11">Phosphomannomutase</fullName>
    </submittedName>
</protein>
<dbReference type="InterPro" id="IPR036900">
    <property type="entry name" value="A-D-PHexomutase_C_sf"/>
</dbReference>
<feature type="domain" description="Alpha-D-phosphohexomutase alpha/beta/alpha" evidence="8">
    <location>
        <begin position="18"/>
        <end position="138"/>
    </location>
</feature>
<dbReference type="Pfam" id="PF02879">
    <property type="entry name" value="PGM_PMM_II"/>
    <property type="match status" value="1"/>
</dbReference>
<evidence type="ECO:0000259" key="9">
    <source>
        <dbReference type="Pfam" id="PF02879"/>
    </source>
</evidence>
<keyword evidence="3" id="KW-0597">Phosphoprotein</keyword>
<dbReference type="SUPFAM" id="SSF53738">
    <property type="entry name" value="Phosphoglucomutase, first 3 domains"/>
    <property type="match status" value="3"/>
</dbReference>
<dbReference type="SUPFAM" id="SSF55957">
    <property type="entry name" value="Phosphoglucomutase, C-terminal domain"/>
    <property type="match status" value="1"/>
</dbReference>
<evidence type="ECO:0000259" key="7">
    <source>
        <dbReference type="Pfam" id="PF00408"/>
    </source>
</evidence>
<dbReference type="PANTHER" id="PTHR42946:SF1">
    <property type="entry name" value="PHOSPHOGLUCOMUTASE (ALPHA-D-GLUCOSE-1,6-BISPHOSPHATE-DEPENDENT)"/>
    <property type="match status" value="1"/>
</dbReference>
<evidence type="ECO:0000256" key="2">
    <source>
        <dbReference type="ARBA" id="ARBA00010231"/>
    </source>
</evidence>
<evidence type="ECO:0000256" key="1">
    <source>
        <dbReference type="ARBA" id="ARBA00001946"/>
    </source>
</evidence>
<accession>A0A246RYB5</accession>